<evidence type="ECO:0000313" key="8">
    <source>
        <dbReference type="EMBL" id="GGZ54015.1"/>
    </source>
</evidence>
<evidence type="ECO:0000313" key="9">
    <source>
        <dbReference type="Proteomes" id="UP000643403"/>
    </source>
</evidence>
<protein>
    <recommendedName>
        <fullName evidence="4">NADPH--hemoprotein reductase</fullName>
        <ecNumber evidence="4">1.6.2.4</ecNumber>
    </recommendedName>
</protein>
<keyword evidence="3" id="KW-0249">Electron transport</keyword>
<comment type="caution">
    <text evidence="8">The sequence shown here is derived from an EMBL/GenBank/DDBJ whole genome shotgun (WGS) entry which is preliminary data.</text>
</comment>
<dbReference type="InterPro" id="IPR017938">
    <property type="entry name" value="Riboflavin_synthase-like_b-brl"/>
</dbReference>
<keyword evidence="1" id="KW-0285">Flavoprotein</keyword>
<evidence type="ECO:0000259" key="7">
    <source>
        <dbReference type="PROSITE" id="PS51384"/>
    </source>
</evidence>
<dbReference type="PRINTS" id="PR00369">
    <property type="entry name" value="FLAVODOXIN"/>
</dbReference>
<dbReference type="Gene3D" id="3.40.50.360">
    <property type="match status" value="1"/>
</dbReference>
<dbReference type="InterPro" id="IPR039261">
    <property type="entry name" value="FNR_nucleotide-bd"/>
</dbReference>
<keyword evidence="9" id="KW-1185">Reference proteome</keyword>
<proteinExistence type="predicted"/>
<dbReference type="Pfam" id="PF00258">
    <property type="entry name" value="Flavodoxin_1"/>
    <property type="match status" value="1"/>
</dbReference>
<feature type="transmembrane region" description="Helical" evidence="5">
    <location>
        <begin position="47"/>
        <end position="64"/>
    </location>
</feature>
<dbReference type="Pfam" id="PF00175">
    <property type="entry name" value="NAD_binding_1"/>
    <property type="match status" value="1"/>
</dbReference>
<evidence type="ECO:0000256" key="1">
    <source>
        <dbReference type="ARBA" id="ARBA00022630"/>
    </source>
</evidence>
<keyword evidence="5" id="KW-1133">Transmembrane helix</keyword>
<dbReference type="InterPro" id="IPR001094">
    <property type="entry name" value="Flavdoxin-like"/>
</dbReference>
<organism evidence="8 9">
    <name type="scientific">Cognatilysobacter xinjiangensis</name>
    <dbReference type="NCBI Taxonomy" id="546892"/>
    <lineage>
        <taxon>Bacteria</taxon>
        <taxon>Pseudomonadati</taxon>
        <taxon>Pseudomonadota</taxon>
        <taxon>Gammaproteobacteria</taxon>
        <taxon>Lysobacterales</taxon>
        <taxon>Lysobacteraceae</taxon>
        <taxon>Cognatilysobacter</taxon>
    </lineage>
</organism>
<dbReference type="PANTHER" id="PTHR19384:SF17">
    <property type="entry name" value="NADPH--CYTOCHROME P450 REDUCTASE"/>
    <property type="match status" value="1"/>
</dbReference>
<accession>A0ABQ3BQ10</accession>
<dbReference type="PANTHER" id="PTHR19384">
    <property type="entry name" value="NITRIC OXIDE SYNTHASE-RELATED"/>
    <property type="match status" value="1"/>
</dbReference>
<evidence type="ECO:0000259" key="6">
    <source>
        <dbReference type="PROSITE" id="PS50902"/>
    </source>
</evidence>
<dbReference type="InterPro" id="IPR017927">
    <property type="entry name" value="FAD-bd_FR_type"/>
</dbReference>
<dbReference type="RefSeq" id="WP_189446654.1">
    <property type="nucleotide sequence ID" value="NZ_BMXY01000001.1"/>
</dbReference>
<name>A0ABQ3BQ10_9GAMM</name>
<feature type="domain" description="FAD-binding FR-type" evidence="7">
    <location>
        <begin position="231"/>
        <end position="396"/>
    </location>
</feature>
<keyword evidence="5" id="KW-0472">Membrane</keyword>
<dbReference type="SUPFAM" id="SSF52343">
    <property type="entry name" value="Ferredoxin reductase-like, C-terminal NADP-linked domain"/>
    <property type="match status" value="1"/>
</dbReference>
<sequence>MSDGASLSRARIGQIATFALLALAALASARLQPGDWWIATPSSARVLGATALLLAWLALCAAALRRRASSRISETNGDRIVVAWASQTGFAHELARHTAATLEAAGTPAQALPLDALEATTLRRVRRLLLVASTTGEGDPPDHALRFLRDSMARDEALPGLEYGVLALGDRNYAHFCEFGRQLDQWLHRSGARALFDRIDVDAGDAGALRHWQHHVGLIAGRTDLPDWSPPRYEPWRLAQRVHLNPGSPGGAAFHLELAPPDGTNPDWTAGDIAEIGPRHVPARVQGWLAAHSLDGGTPVTGHDATTLREALLRARLPDTVEDRDPQAIVDARVPLPHREYSIASVALDGRVHLLVRQARQPDGTLGLGSGWLTHGAQVGDIIDLRIRRNPGFHSPDVGVPLILVGNGTGLAGLRAHWRLRGTKGRTWLLFGERTRACDFFHRNEIEAALRDGALERVDLAFSRDGDGPRYVQDALRLQADRLRRWVEEGAAIYVCGSLDGMAPGVDAVLREVLGDERVETLLADGRYRRDVY</sequence>
<dbReference type="InterPro" id="IPR001433">
    <property type="entry name" value="OxRdtase_FAD/NAD-bd"/>
</dbReference>
<dbReference type="InterPro" id="IPR008254">
    <property type="entry name" value="Flavodoxin/NO_synth"/>
</dbReference>
<reference evidence="9" key="1">
    <citation type="journal article" date="2019" name="Int. J. Syst. Evol. Microbiol.">
        <title>The Global Catalogue of Microorganisms (GCM) 10K type strain sequencing project: providing services to taxonomists for standard genome sequencing and annotation.</title>
        <authorList>
            <consortium name="The Broad Institute Genomics Platform"/>
            <consortium name="The Broad Institute Genome Sequencing Center for Infectious Disease"/>
            <person name="Wu L."/>
            <person name="Ma J."/>
        </authorList>
    </citation>
    <scope>NUCLEOTIDE SEQUENCE [LARGE SCALE GENOMIC DNA]</scope>
    <source>
        <strain evidence="9">KCTC 22558</strain>
    </source>
</reference>
<dbReference type="PROSITE" id="PS50902">
    <property type="entry name" value="FLAVODOXIN_LIKE"/>
    <property type="match status" value="1"/>
</dbReference>
<evidence type="ECO:0000256" key="5">
    <source>
        <dbReference type="SAM" id="Phobius"/>
    </source>
</evidence>
<dbReference type="EC" id="1.6.2.4" evidence="4"/>
<dbReference type="CDD" id="cd06200">
    <property type="entry name" value="SiR_like1"/>
    <property type="match status" value="1"/>
</dbReference>
<dbReference type="Gene3D" id="3.40.50.80">
    <property type="entry name" value="Nucleotide-binding domain of ferredoxin-NADP reductase (FNR) module"/>
    <property type="match status" value="1"/>
</dbReference>
<keyword evidence="5" id="KW-0812">Transmembrane</keyword>
<gene>
    <name evidence="8" type="ORF">GCM10008101_03970</name>
</gene>
<evidence type="ECO:0000256" key="3">
    <source>
        <dbReference type="ARBA" id="ARBA00022982"/>
    </source>
</evidence>
<dbReference type="Proteomes" id="UP000643403">
    <property type="component" value="Unassembled WGS sequence"/>
</dbReference>
<feature type="domain" description="Flavodoxin-like" evidence="6">
    <location>
        <begin position="80"/>
        <end position="217"/>
    </location>
</feature>
<dbReference type="SUPFAM" id="SSF63380">
    <property type="entry name" value="Riboflavin synthase domain-like"/>
    <property type="match status" value="1"/>
</dbReference>
<dbReference type="SUPFAM" id="SSF52218">
    <property type="entry name" value="Flavoproteins"/>
    <property type="match status" value="1"/>
</dbReference>
<dbReference type="EMBL" id="BMXY01000001">
    <property type="protein sequence ID" value="GGZ54015.1"/>
    <property type="molecule type" value="Genomic_DNA"/>
</dbReference>
<evidence type="ECO:0000256" key="2">
    <source>
        <dbReference type="ARBA" id="ARBA00022643"/>
    </source>
</evidence>
<evidence type="ECO:0000256" key="4">
    <source>
        <dbReference type="ARBA" id="ARBA00023797"/>
    </source>
</evidence>
<dbReference type="PROSITE" id="PS51384">
    <property type="entry name" value="FAD_FR"/>
    <property type="match status" value="1"/>
</dbReference>
<keyword evidence="2" id="KW-0288">FMN</keyword>
<dbReference type="InterPro" id="IPR029039">
    <property type="entry name" value="Flavoprotein-like_sf"/>
</dbReference>
<keyword evidence="3" id="KW-0813">Transport</keyword>